<evidence type="ECO:0000256" key="6">
    <source>
        <dbReference type="ARBA" id="ARBA00022884"/>
    </source>
</evidence>
<accession>A0A8J6NR30</accession>
<dbReference type="InterPro" id="IPR027417">
    <property type="entry name" value="P-loop_NTPase"/>
</dbReference>
<dbReference type="PROSITE" id="PS51195">
    <property type="entry name" value="Q_MOTIF"/>
    <property type="match status" value="1"/>
</dbReference>
<comment type="similarity">
    <text evidence="7 9">Belongs to the DEAD box helicase family.</text>
</comment>
<feature type="region of interest" description="Disordered" evidence="10">
    <location>
        <begin position="410"/>
        <end position="514"/>
    </location>
</feature>
<dbReference type="InterPro" id="IPR001650">
    <property type="entry name" value="Helicase_C-like"/>
</dbReference>
<feature type="short sequence motif" description="Q motif" evidence="8">
    <location>
        <begin position="23"/>
        <end position="51"/>
    </location>
</feature>
<gene>
    <name evidence="14" type="ORF">H8D96_03645</name>
</gene>
<evidence type="ECO:0000259" key="12">
    <source>
        <dbReference type="PROSITE" id="PS51194"/>
    </source>
</evidence>
<evidence type="ECO:0000256" key="3">
    <source>
        <dbReference type="ARBA" id="ARBA00022801"/>
    </source>
</evidence>
<keyword evidence="6" id="KW-0694">RNA-binding</keyword>
<dbReference type="PROSITE" id="PS00039">
    <property type="entry name" value="DEAD_ATP_HELICASE"/>
    <property type="match status" value="1"/>
</dbReference>
<dbReference type="Pfam" id="PF00271">
    <property type="entry name" value="Helicase_C"/>
    <property type="match status" value="1"/>
</dbReference>
<dbReference type="SUPFAM" id="SSF52540">
    <property type="entry name" value="P-loop containing nucleoside triphosphate hydrolases"/>
    <property type="match status" value="1"/>
</dbReference>
<reference evidence="14 15" key="1">
    <citation type="submission" date="2020-08" db="EMBL/GenBank/DDBJ databases">
        <title>Bridging the membrane lipid divide: bacteria of the FCB group superphylum have the potential to synthesize archaeal ether lipids.</title>
        <authorList>
            <person name="Villanueva L."/>
            <person name="Von Meijenfeldt F.A.B."/>
            <person name="Westbye A.B."/>
            <person name="Yadav S."/>
            <person name="Hopmans E.C."/>
            <person name="Dutilh B.E."/>
            <person name="Sinninghe Damste J.S."/>
        </authorList>
    </citation>
    <scope>NUCLEOTIDE SEQUENCE [LARGE SCALE GENOMIC DNA]</scope>
    <source>
        <strain evidence="14">NIOZ-UU17</strain>
    </source>
</reference>
<keyword evidence="2 9" id="KW-0547">Nucleotide-binding</keyword>
<dbReference type="InterPro" id="IPR000629">
    <property type="entry name" value="RNA-helicase_DEAD-box_CS"/>
</dbReference>
<dbReference type="GO" id="GO:0003723">
    <property type="term" value="F:RNA binding"/>
    <property type="evidence" value="ECO:0007669"/>
    <property type="project" value="UniProtKB-KW"/>
</dbReference>
<comment type="caution">
    <text evidence="14">The sequence shown here is derived from an EMBL/GenBank/DDBJ whole genome shotgun (WGS) entry which is preliminary data.</text>
</comment>
<evidence type="ECO:0000256" key="7">
    <source>
        <dbReference type="ARBA" id="ARBA00038437"/>
    </source>
</evidence>
<feature type="domain" description="DEAD-box RNA helicase Q" evidence="13">
    <location>
        <begin position="23"/>
        <end position="51"/>
    </location>
</feature>
<evidence type="ECO:0000256" key="4">
    <source>
        <dbReference type="ARBA" id="ARBA00022806"/>
    </source>
</evidence>
<dbReference type="GO" id="GO:0003724">
    <property type="term" value="F:RNA helicase activity"/>
    <property type="evidence" value="ECO:0007669"/>
    <property type="project" value="InterPro"/>
</dbReference>
<feature type="domain" description="Helicase C-terminal" evidence="12">
    <location>
        <begin position="241"/>
        <end position="401"/>
    </location>
</feature>
<feature type="compositionally biased region" description="Basic residues" evidence="10">
    <location>
        <begin position="431"/>
        <end position="440"/>
    </location>
</feature>
<proteinExistence type="inferred from homology"/>
<dbReference type="CDD" id="cd18787">
    <property type="entry name" value="SF2_C_DEAD"/>
    <property type="match status" value="1"/>
</dbReference>
<dbReference type="InterPro" id="IPR044742">
    <property type="entry name" value="DEAD/DEAH_RhlB"/>
</dbReference>
<sequence length="514" mass="57633">MLDSTESPEPDQRRDKPNFLTQTRFDEFDLPTEILDGLSDTGFTFCTPIQAQVLPVSLTGRDVAGQAQTGTGKTAAFLVTIFAKLLALPQKKAELPSALIVAPTRELALQIYEEAQDLGRHTGLTFAQVLGGVDYRKQADVLRKGADIIICTPGRIIDYFKQGIFKTTGIKVVVVDEADRLLDLGFSKDMRYILRKLPHYEKRQSMLFSATLSYRVLELTYEYMNLPEFIAVAPEEVTVEGIEQSLFHVGSDMKLSLLLGLLQREEWSRILIFVNTKAGVTWLTRKLNGNALPAEGITGDLPQRKRFRLMEWFKNGRIKILVATDVASRGIHVEDISHVINYDLPQDAENYIHRIGRTARAGKTGRALLLACEKYVVHLEPLEEMLGYKIPTIWPEDDWFVKDISQRVPGRLKGRGRRPLRPPGRRPSQPHGHRPSQPHGRRPEQSAPAPGKTRAGSHPGSLFGFAPESKPASESEMQTTPDGPKKKKQRRRRPKKRPTPAGNAPDKTKDQSSP</sequence>
<dbReference type="Gene3D" id="3.40.50.300">
    <property type="entry name" value="P-loop containing nucleotide triphosphate hydrolases"/>
    <property type="match status" value="2"/>
</dbReference>
<dbReference type="HAMAP" id="MF_00661">
    <property type="entry name" value="DEAD_helicase_RhlB"/>
    <property type="match status" value="1"/>
</dbReference>
<keyword evidence="4 9" id="KW-0347">Helicase</keyword>
<dbReference type="InterPro" id="IPR050079">
    <property type="entry name" value="DEAD_box_RNA_helicase"/>
</dbReference>
<dbReference type="PROSITE" id="PS51192">
    <property type="entry name" value="HELICASE_ATP_BIND_1"/>
    <property type="match status" value="1"/>
</dbReference>
<evidence type="ECO:0000256" key="2">
    <source>
        <dbReference type="ARBA" id="ARBA00022741"/>
    </source>
</evidence>
<evidence type="ECO:0000256" key="10">
    <source>
        <dbReference type="SAM" id="MobiDB-lite"/>
    </source>
</evidence>
<evidence type="ECO:0000256" key="5">
    <source>
        <dbReference type="ARBA" id="ARBA00022840"/>
    </source>
</evidence>
<feature type="domain" description="Helicase ATP-binding" evidence="11">
    <location>
        <begin position="54"/>
        <end position="230"/>
    </location>
</feature>
<keyword evidence="3 9" id="KW-0378">Hydrolase</keyword>
<evidence type="ECO:0000259" key="13">
    <source>
        <dbReference type="PROSITE" id="PS51195"/>
    </source>
</evidence>
<dbReference type="CDD" id="cd00268">
    <property type="entry name" value="DEADc"/>
    <property type="match status" value="1"/>
</dbReference>
<dbReference type="InterPro" id="IPR014014">
    <property type="entry name" value="RNA_helicase_DEAD_Q_motif"/>
</dbReference>
<feature type="compositionally biased region" description="Basic residues" evidence="10">
    <location>
        <begin position="410"/>
        <end position="424"/>
    </location>
</feature>
<evidence type="ECO:0000259" key="11">
    <source>
        <dbReference type="PROSITE" id="PS51192"/>
    </source>
</evidence>
<organism evidence="14 15">
    <name type="scientific">Candidatus Desulfatibia vada</name>
    <dbReference type="NCBI Taxonomy" id="2841696"/>
    <lineage>
        <taxon>Bacteria</taxon>
        <taxon>Pseudomonadati</taxon>
        <taxon>Thermodesulfobacteriota</taxon>
        <taxon>Desulfobacteria</taxon>
        <taxon>Desulfobacterales</taxon>
        <taxon>Desulfobacterales incertae sedis</taxon>
        <taxon>Candidatus Desulfatibia</taxon>
    </lineage>
</organism>
<dbReference type="Pfam" id="PF00270">
    <property type="entry name" value="DEAD"/>
    <property type="match status" value="1"/>
</dbReference>
<evidence type="ECO:0000313" key="15">
    <source>
        <dbReference type="Proteomes" id="UP000605201"/>
    </source>
</evidence>
<dbReference type="PANTHER" id="PTHR47959">
    <property type="entry name" value="ATP-DEPENDENT RNA HELICASE RHLE-RELATED"/>
    <property type="match status" value="1"/>
</dbReference>
<dbReference type="PANTHER" id="PTHR47959:SF10">
    <property type="entry name" value="ATP-DEPENDENT RNA HELICASE RHLB"/>
    <property type="match status" value="1"/>
</dbReference>
<dbReference type="SMART" id="SM00487">
    <property type="entry name" value="DEXDc"/>
    <property type="match status" value="1"/>
</dbReference>
<dbReference type="AlphaFoldDB" id="A0A8J6NR30"/>
<dbReference type="PROSITE" id="PS51194">
    <property type="entry name" value="HELICASE_CTER"/>
    <property type="match status" value="1"/>
</dbReference>
<dbReference type="GO" id="GO:0016787">
    <property type="term" value="F:hydrolase activity"/>
    <property type="evidence" value="ECO:0007669"/>
    <property type="project" value="UniProtKB-KW"/>
</dbReference>
<dbReference type="EMBL" id="JACNIG010000100">
    <property type="protein sequence ID" value="MBC8430994.1"/>
    <property type="molecule type" value="Genomic_DNA"/>
</dbReference>
<feature type="compositionally biased region" description="Basic residues" evidence="10">
    <location>
        <begin position="485"/>
        <end position="498"/>
    </location>
</feature>
<dbReference type="GO" id="GO:0005829">
    <property type="term" value="C:cytosol"/>
    <property type="evidence" value="ECO:0007669"/>
    <property type="project" value="TreeGrafter"/>
</dbReference>
<dbReference type="InterPro" id="IPR023554">
    <property type="entry name" value="RNA_helicase_ATP-dep_RhlB"/>
</dbReference>
<keyword evidence="5 9" id="KW-0067">ATP-binding</keyword>
<dbReference type="InterPro" id="IPR011545">
    <property type="entry name" value="DEAD/DEAH_box_helicase_dom"/>
</dbReference>
<evidence type="ECO:0000256" key="9">
    <source>
        <dbReference type="RuleBase" id="RU000492"/>
    </source>
</evidence>
<evidence type="ECO:0000256" key="8">
    <source>
        <dbReference type="PROSITE-ProRule" id="PRU00552"/>
    </source>
</evidence>
<name>A0A8J6NR30_9BACT</name>
<keyword evidence="1" id="KW-0963">Cytoplasm</keyword>
<protein>
    <submittedName>
        <fullName evidence="14">DEAD/DEAH box helicase</fullName>
    </submittedName>
</protein>
<dbReference type="GO" id="GO:0005524">
    <property type="term" value="F:ATP binding"/>
    <property type="evidence" value="ECO:0007669"/>
    <property type="project" value="UniProtKB-KW"/>
</dbReference>
<evidence type="ECO:0000313" key="14">
    <source>
        <dbReference type="EMBL" id="MBC8430994.1"/>
    </source>
</evidence>
<evidence type="ECO:0000256" key="1">
    <source>
        <dbReference type="ARBA" id="ARBA00022490"/>
    </source>
</evidence>
<dbReference type="InterPro" id="IPR014001">
    <property type="entry name" value="Helicase_ATP-bd"/>
</dbReference>
<dbReference type="Proteomes" id="UP000605201">
    <property type="component" value="Unassembled WGS sequence"/>
</dbReference>
<dbReference type="SMART" id="SM00490">
    <property type="entry name" value="HELICc"/>
    <property type="match status" value="1"/>
</dbReference>